<evidence type="ECO:0000259" key="7">
    <source>
        <dbReference type="Pfam" id="PF02525"/>
    </source>
</evidence>
<keyword evidence="4 6" id="KW-0520">NAD</keyword>
<evidence type="ECO:0000313" key="9">
    <source>
        <dbReference type="Proteomes" id="UP000094291"/>
    </source>
</evidence>
<accession>A0A1E2VDG9</accession>
<dbReference type="GO" id="GO:0009055">
    <property type="term" value="F:electron transfer activity"/>
    <property type="evidence" value="ECO:0007669"/>
    <property type="project" value="UniProtKB-UniRule"/>
</dbReference>
<dbReference type="Pfam" id="PF02525">
    <property type="entry name" value="Flavodoxin_2"/>
    <property type="match status" value="1"/>
</dbReference>
<comment type="similarity">
    <text evidence="6">Belongs to the azoreductase type 1 family.</text>
</comment>
<evidence type="ECO:0000256" key="6">
    <source>
        <dbReference type="HAMAP-Rule" id="MF_01216"/>
    </source>
</evidence>
<dbReference type="RefSeq" id="WP_069000080.1">
    <property type="nucleotide sequence ID" value="NZ_MDTQ01000001.1"/>
</dbReference>
<evidence type="ECO:0000256" key="1">
    <source>
        <dbReference type="ARBA" id="ARBA00022630"/>
    </source>
</evidence>
<dbReference type="STRING" id="197479.BFW38_17490"/>
<evidence type="ECO:0000256" key="4">
    <source>
        <dbReference type="ARBA" id="ARBA00023027"/>
    </source>
</evidence>
<dbReference type="GO" id="GO:0016652">
    <property type="term" value="F:oxidoreductase activity, acting on NAD(P)H as acceptor"/>
    <property type="evidence" value="ECO:0007669"/>
    <property type="project" value="UniProtKB-UniRule"/>
</dbReference>
<keyword evidence="3 6" id="KW-0560">Oxidoreductase</keyword>
<feature type="binding site" evidence="6">
    <location>
        <position position="9"/>
    </location>
    <ligand>
        <name>FMN</name>
        <dbReference type="ChEBI" id="CHEBI:58210"/>
    </ligand>
</feature>
<dbReference type="EMBL" id="MDTQ01000001">
    <property type="protein sequence ID" value="ODC05058.1"/>
    <property type="molecule type" value="Genomic_DNA"/>
</dbReference>
<evidence type="ECO:0000313" key="8">
    <source>
        <dbReference type="EMBL" id="ODC05058.1"/>
    </source>
</evidence>
<comment type="cofactor">
    <cofactor evidence="6">
        <name>FMN</name>
        <dbReference type="ChEBI" id="CHEBI:58210"/>
    </cofactor>
    <text evidence="6">Binds 1 FMN per subunit.</text>
</comment>
<comment type="caution">
    <text evidence="8">The sequence shown here is derived from an EMBL/GenBank/DDBJ whole genome shotgun (WGS) entry which is preliminary data.</text>
</comment>
<feature type="domain" description="Flavodoxin-like fold" evidence="7">
    <location>
        <begin position="1"/>
        <end position="195"/>
    </location>
</feature>
<evidence type="ECO:0000256" key="2">
    <source>
        <dbReference type="ARBA" id="ARBA00022643"/>
    </source>
</evidence>
<name>A0A1E2VDG9_9GAMM</name>
<dbReference type="GO" id="GO:0016655">
    <property type="term" value="F:oxidoreductase activity, acting on NAD(P)H, quinone or similar compound as acceptor"/>
    <property type="evidence" value="ECO:0007669"/>
    <property type="project" value="InterPro"/>
</dbReference>
<comment type="subunit">
    <text evidence="6">Homodimer.</text>
</comment>
<proteinExistence type="inferred from homology"/>
<comment type="catalytic activity">
    <reaction evidence="5">
        <text>N,N-dimethyl-1,4-phenylenediamine + anthranilate + 2 NAD(+) = 2-(4-dimethylaminophenyl)diazenylbenzoate + 2 NADH + 2 H(+)</text>
        <dbReference type="Rhea" id="RHEA:55872"/>
        <dbReference type="ChEBI" id="CHEBI:15378"/>
        <dbReference type="ChEBI" id="CHEBI:15783"/>
        <dbReference type="ChEBI" id="CHEBI:16567"/>
        <dbReference type="ChEBI" id="CHEBI:57540"/>
        <dbReference type="ChEBI" id="CHEBI:57945"/>
        <dbReference type="ChEBI" id="CHEBI:71579"/>
        <dbReference type="EC" id="1.7.1.17"/>
    </reaction>
    <physiologicalReaction direction="right-to-left" evidence="5">
        <dbReference type="Rhea" id="RHEA:55874"/>
    </physiologicalReaction>
</comment>
<dbReference type="AlphaFoldDB" id="A0A1E2VDG9"/>
<organism evidence="8 9">
    <name type="scientific">Terasakiispira papahanaumokuakeensis</name>
    <dbReference type="NCBI Taxonomy" id="197479"/>
    <lineage>
        <taxon>Bacteria</taxon>
        <taxon>Pseudomonadati</taxon>
        <taxon>Pseudomonadota</taxon>
        <taxon>Gammaproteobacteria</taxon>
        <taxon>Oceanospirillales</taxon>
        <taxon>Terasakiispira</taxon>
    </lineage>
</organism>
<comment type="caution">
    <text evidence="6">Lacks conserved residue(s) required for the propagation of feature annotation.</text>
</comment>
<dbReference type="OrthoDB" id="9787136at2"/>
<keyword evidence="2 6" id="KW-0288">FMN</keyword>
<dbReference type="PANTHER" id="PTHR43741:SF2">
    <property type="entry name" value="FMN-DEPENDENT NADH:QUINONE OXIDOREDUCTASE"/>
    <property type="match status" value="1"/>
</dbReference>
<dbReference type="SUPFAM" id="SSF52218">
    <property type="entry name" value="Flavoproteins"/>
    <property type="match status" value="1"/>
</dbReference>
<feature type="binding site" evidence="6">
    <location>
        <begin position="15"/>
        <end position="17"/>
    </location>
    <ligand>
        <name>FMN</name>
        <dbReference type="ChEBI" id="CHEBI:58210"/>
    </ligand>
</feature>
<dbReference type="EC" id="1.6.5.-" evidence="6"/>
<feature type="binding site" evidence="6">
    <location>
        <begin position="93"/>
        <end position="96"/>
    </location>
    <ligand>
        <name>FMN</name>
        <dbReference type="ChEBI" id="CHEBI:58210"/>
    </ligand>
</feature>
<dbReference type="InterPro" id="IPR050104">
    <property type="entry name" value="FMN-dep_NADH:Q_OxRdtase_AzoR1"/>
</dbReference>
<dbReference type="Gene3D" id="3.40.50.360">
    <property type="match status" value="1"/>
</dbReference>
<reference evidence="8 9" key="1">
    <citation type="submission" date="2016-08" db="EMBL/GenBank/DDBJ databases">
        <authorList>
            <person name="Seilhamer J.J."/>
        </authorList>
    </citation>
    <scope>NUCLEOTIDE SEQUENCE [LARGE SCALE GENOMIC DNA]</scope>
    <source>
        <strain evidence="8 9">PH27A</strain>
    </source>
</reference>
<evidence type="ECO:0000256" key="5">
    <source>
        <dbReference type="ARBA" id="ARBA00048542"/>
    </source>
</evidence>
<comment type="function">
    <text evidence="6">Also exhibits azoreductase activity. Catalyzes the reductive cleavage of the azo bond in aromatic azo compounds to the corresponding amines.</text>
</comment>
<protein>
    <recommendedName>
        <fullName evidence="6">FMN dependent NADH:quinone oxidoreductase</fullName>
        <ecNumber evidence="6">1.6.5.-</ecNumber>
    </recommendedName>
    <alternativeName>
        <fullName evidence="6">Azo-dye reductase</fullName>
    </alternativeName>
    <alternativeName>
        <fullName evidence="6">FMN-dependent NADH-azo compound oxidoreductase</fullName>
    </alternativeName>
    <alternativeName>
        <fullName evidence="6">FMN-dependent NADH-azoreductase</fullName>
        <ecNumber evidence="6">1.7.1.17</ecNumber>
    </alternativeName>
</protein>
<evidence type="ECO:0000256" key="3">
    <source>
        <dbReference type="ARBA" id="ARBA00023002"/>
    </source>
</evidence>
<dbReference type="Proteomes" id="UP000094291">
    <property type="component" value="Unassembled WGS sequence"/>
</dbReference>
<comment type="function">
    <text evidence="6">Quinone reductase that provides resistance to thiol-specific stress caused by electrophilic quinones.</text>
</comment>
<keyword evidence="9" id="KW-1185">Reference proteome</keyword>
<keyword evidence="1 6" id="KW-0285">Flavoprotein</keyword>
<comment type="catalytic activity">
    <reaction evidence="6">
        <text>2 a quinone + NADH + H(+) = 2 a 1,4-benzosemiquinone + NAD(+)</text>
        <dbReference type="Rhea" id="RHEA:65952"/>
        <dbReference type="ChEBI" id="CHEBI:15378"/>
        <dbReference type="ChEBI" id="CHEBI:57540"/>
        <dbReference type="ChEBI" id="CHEBI:57945"/>
        <dbReference type="ChEBI" id="CHEBI:132124"/>
        <dbReference type="ChEBI" id="CHEBI:134225"/>
    </reaction>
</comment>
<dbReference type="InterPro" id="IPR029039">
    <property type="entry name" value="Flavoprotein-like_sf"/>
</dbReference>
<dbReference type="InterPro" id="IPR023048">
    <property type="entry name" value="NADH:quinone_OxRdtase_FMN_depd"/>
</dbReference>
<dbReference type="PANTHER" id="PTHR43741">
    <property type="entry name" value="FMN-DEPENDENT NADH-AZOREDUCTASE 1"/>
    <property type="match status" value="1"/>
</dbReference>
<gene>
    <name evidence="6" type="primary">azoR</name>
    <name evidence="8" type="ORF">BFW38_17490</name>
</gene>
<dbReference type="GO" id="GO:0010181">
    <property type="term" value="F:FMN binding"/>
    <property type="evidence" value="ECO:0007669"/>
    <property type="project" value="UniProtKB-UniRule"/>
</dbReference>
<dbReference type="EC" id="1.7.1.17" evidence="6"/>
<dbReference type="InterPro" id="IPR003680">
    <property type="entry name" value="Flavodoxin_fold"/>
</dbReference>
<dbReference type="HAMAP" id="MF_01216">
    <property type="entry name" value="Azoreductase_type1"/>
    <property type="match status" value="1"/>
</dbReference>
<sequence length="200" mass="21859">MKILLLTSSILGDNSQSNHLANHYKAQLKAQGIQVEWIERDLAENSLPHLTAEEMGSWMAETPTEAQLQLRQRSDDLIDEVKAADRIVLGVPMYNFGIPTQLKAWFDRVLRAGSTFRYTAEGPEALLETKPVLILAARGGLYAGTPADSQTPHLKSLLGMIGQTDVEFIYAEGVSMGDEAKQKAIANAEAAIDAHVKAMV</sequence>